<reference evidence="3 4" key="1">
    <citation type="submission" date="2023-05" db="EMBL/GenBank/DDBJ databases">
        <title>B98-5 Cell Line De Novo Hybrid Assembly: An Optical Mapping Approach.</title>
        <authorList>
            <person name="Kananen K."/>
            <person name="Auerbach J.A."/>
            <person name="Kautto E."/>
            <person name="Blachly J.S."/>
        </authorList>
    </citation>
    <scope>NUCLEOTIDE SEQUENCE [LARGE SCALE GENOMIC DNA]</scope>
    <source>
        <strain evidence="3">B95-8</strain>
        <tissue evidence="3">Cell line</tissue>
    </source>
</reference>
<gene>
    <name evidence="3" type="ORF">P7K49_002764</name>
</gene>
<feature type="compositionally biased region" description="Polar residues" evidence="2">
    <location>
        <begin position="328"/>
        <end position="347"/>
    </location>
</feature>
<proteinExistence type="predicted"/>
<evidence type="ECO:0000256" key="2">
    <source>
        <dbReference type="SAM" id="MobiDB-lite"/>
    </source>
</evidence>
<name>A0ABQ9WI94_SAGOE</name>
<evidence type="ECO:0000313" key="4">
    <source>
        <dbReference type="Proteomes" id="UP001266305"/>
    </source>
</evidence>
<keyword evidence="4" id="KW-1185">Reference proteome</keyword>
<dbReference type="Pfam" id="PF06732">
    <property type="entry name" value="Pescadillo_N"/>
    <property type="match status" value="2"/>
</dbReference>
<dbReference type="EMBL" id="JASSZA010000001">
    <property type="protein sequence ID" value="KAK2121378.1"/>
    <property type="molecule type" value="Genomic_DNA"/>
</dbReference>
<comment type="subcellular location">
    <subcellularLocation>
        <location evidence="1">Nucleus</location>
    </subcellularLocation>
</comment>
<evidence type="ECO:0000313" key="3">
    <source>
        <dbReference type="EMBL" id="KAK2121378.1"/>
    </source>
</evidence>
<dbReference type="Proteomes" id="UP001266305">
    <property type="component" value="Unassembled WGS sequence"/>
</dbReference>
<protein>
    <submittedName>
        <fullName evidence="3">Uncharacterized protein</fullName>
    </submittedName>
</protein>
<comment type="caution">
    <text evidence="3">The sequence shown here is derived from an EMBL/GenBank/DDBJ whole genome shotgun (WGS) entry which is preliminary data.</text>
</comment>
<organism evidence="3 4">
    <name type="scientific">Saguinus oedipus</name>
    <name type="common">Cotton-top tamarin</name>
    <name type="synonym">Oedipomidas oedipus</name>
    <dbReference type="NCBI Taxonomy" id="9490"/>
    <lineage>
        <taxon>Eukaryota</taxon>
        <taxon>Metazoa</taxon>
        <taxon>Chordata</taxon>
        <taxon>Craniata</taxon>
        <taxon>Vertebrata</taxon>
        <taxon>Euteleostomi</taxon>
        <taxon>Mammalia</taxon>
        <taxon>Eutheria</taxon>
        <taxon>Euarchontoglires</taxon>
        <taxon>Primates</taxon>
        <taxon>Haplorrhini</taxon>
        <taxon>Platyrrhini</taxon>
        <taxon>Cebidae</taxon>
        <taxon>Callitrichinae</taxon>
        <taxon>Saguinus</taxon>
    </lineage>
</organism>
<accession>A0ABQ9WI94</accession>
<dbReference type="PANTHER" id="PTHR12221:SF6">
    <property type="entry name" value="PESCADILLO HOMOLOG"/>
    <property type="match status" value="1"/>
</dbReference>
<dbReference type="PANTHER" id="PTHR12221">
    <property type="entry name" value="PESCADILLO - RELATED"/>
    <property type="match status" value="1"/>
</dbReference>
<sequence>MQGTESRLLLLKPLTADPWLGGVERSGQQLRLDLVFVRKLRKAYGKSEWNTVERLKDNKPNYKLDHIIKERELQGTRGGQWRLPPPHSETRQPSCCCVREPSGYVLVKWLLPSAVVSCGEAAPVRSGGGRGKTWLEQWGIWGGRRSGAPLAPRPNKTHWPHRYPTFIDALRDLDDALSMCFLFSTFPRTGKCHVQTIQLCRRLTVEFMHYIIASRALRKVFLSIKGIYYQAEVLGQPIVWITPYAFSHDGPSEHREQLPGPYPACTPSTCGATMGTVTEPCSRTGVLIPALLPVAARPWPSGLASASRSPPVCPTGLEDWGEGDAQVTAWQESSGTAESQGHSQHPW</sequence>
<evidence type="ECO:0000256" key="1">
    <source>
        <dbReference type="ARBA" id="ARBA00004123"/>
    </source>
</evidence>
<dbReference type="InterPro" id="IPR010613">
    <property type="entry name" value="PES"/>
</dbReference>
<feature type="region of interest" description="Disordered" evidence="2">
    <location>
        <begin position="302"/>
        <end position="347"/>
    </location>
</feature>